<evidence type="ECO:0000256" key="1">
    <source>
        <dbReference type="SAM" id="MobiDB-lite"/>
    </source>
</evidence>
<sequence length="412" mass="46555">MRGTADDDARIPSLPKHLRVAFLLPALHRSQNGQPVSAPASIDPARHQAPILGLLNLQLLFDIDIHGLDPVTTGNDRNRASAPPPKSQEDTPPVSTNLSRNSNEVLHLEELELMMHWCTTTYRSMARDDAAEPLWQTVIPHLSLRHPALRHGLLALSALHLAKASGSPERKWRYMVSAREHQTRALAGIELDEGQDLTTAQCNATFALCCVMITFAFGYCLIEGRDDTETDEQLDVLDEFLEIFQLTRWLVCVMIGLIDRISAGELSPLVRPEQPSATMPDMSRLVILSLRRQNGIEGLRDPAHERDIYDQAIGHLGALLEQLMRGGEPKMFAFCWSFRIPYVFLDLVRRRRPFALIVLAHYAVVLYHLRDSWWMGDWGTRVLEQIGDCLDSEWRQHLSWPINATGCFLPES</sequence>
<evidence type="ECO:0000313" key="3">
    <source>
        <dbReference type="Proteomes" id="UP001141434"/>
    </source>
</evidence>
<dbReference type="InterPro" id="IPR053157">
    <property type="entry name" value="Sterol_Uptake_Regulator"/>
</dbReference>
<dbReference type="OrthoDB" id="4937900at2759"/>
<dbReference type="AlphaFoldDB" id="A0A9W9KQC2"/>
<keyword evidence="3" id="KW-1185">Reference proteome</keyword>
<proteinExistence type="predicted"/>
<name>A0A9W9KQC2_9EURO</name>
<reference evidence="2" key="1">
    <citation type="submission" date="2022-11" db="EMBL/GenBank/DDBJ databases">
        <authorList>
            <person name="Petersen C."/>
        </authorList>
    </citation>
    <scope>NUCLEOTIDE SEQUENCE</scope>
    <source>
        <strain evidence="2">IBT 34128</strain>
    </source>
</reference>
<feature type="region of interest" description="Disordered" evidence="1">
    <location>
        <begin position="72"/>
        <end position="100"/>
    </location>
</feature>
<dbReference type="PANTHER" id="PTHR47784">
    <property type="entry name" value="STEROL UPTAKE CONTROL PROTEIN 2"/>
    <property type="match status" value="1"/>
</dbReference>
<comment type="caution">
    <text evidence="2">The sequence shown here is derived from an EMBL/GenBank/DDBJ whole genome shotgun (WGS) entry which is preliminary data.</text>
</comment>
<dbReference type="EMBL" id="JAPMSZ010000001">
    <property type="protein sequence ID" value="KAJ5115334.1"/>
    <property type="molecule type" value="Genomic_DNA"/>
</dbReference>
<dbReference type="Proteomes" id="UP001141434">
    <property type="component" value="Unassembled WGS sequence"/>
</dbReference>
<dbReference type="RefSeq" id="XP_056516525.1">
    <property type="nucleotide sequence ID" value="XM_056651675.1"/>
</dbReference>
<organism evidence="2 3">
    <name type="scientific">Penicillium alfredii</name>
    <dbReference type="NCBI Taxonomy" id="1506179"/>
    <lineage>
        <taxon>Eukaryota</taxon>
        <taxon>Fungi</taxon>
        <taxon>Dikarya</taxon>
        <taxon>Ascomycota</taxon>
        <taxon>Pezizomycotina</taxon>
        <taxon>Eurotiomycetes</taxon>
        <taxon>Eurotiomycetidae</taxon>
        <taxon>Eurotiales</taxon>
        <taxon>Aspergillaceae</taxon>
        <taxon>Penicillium</taxon>
    </lineage>
</organism>
<accession>A0A9W9KQC2</accession>
<dbReference type="GO" id="GO:0001228">
    <property type="term" value="F:DNA-binding transcription activator activity, RNA polymerase II-specific"/>
    <property type="evidence" value="ECO:0007669"/>
    <property type="project" value="TreeGrafter"/>
</dbReference>
<reference evidence="2" key="2">
    <citation type="journal article" date="2023" name="IMA Fungus">
        <title>Comparative genomic study of the Penicillium genus elucidates a diverse pangenome and 15 lateral gene transfer events.</title>
        <authorList>
            <person name="Petersen C."/>
            <person name="Sorensen T."/>
            <person name="Nielsen M.R."/>
            <person name="Sondergaard T.E."/>
            <person name="Sorensen J.L."/>
            <person name="Fitzpatrick D.A."/>
            <person name="Frisvad J.C."/>
            <person name="Nielsen K.L."/>
        </authorList>
    </citation>
    <scope>NUCLEOTIDE SEQUENCE</scope>
    <source>
        <strain evidence="2">IBT 34128</strain>
    </source>
</reference>
<protein>
    <submittedName>
        <fullName evidence="2">Uncharacterized protein</fullName>
    </submittedName>
</protein>
<dbReference type="Pfam" id="PF11951">
    <property type="entry name" value="Fungal_trans_2"/>
    <property type="match status" value="1"/>
</dbReference>
<dbReference type="InterPro" id="IPR021858">
    <property type="entry name" value="Fun_TF"/>
</dbReference>
<gene>
    <name evidence="2" type="ORF">NUU61_001093</name>
</gene>
<dbReference type="PANTHER" id="PTHR47784:SF13">
    <property type="entry name" value="ZN(II)2CYS6 TRANSCRIPTION FACTOR (EUROFUNG)"/>
    <property type="match status" value="1"/>
</dbReference>
<dbReference type="GeneID" id="81390843"/>
<evidence type="ECO:0000313" key="2">
    <source>
        <dbReference type="EMBL" id="KAJ5115334.1"/>
    </source>
</evidence>